<name>A0A1E7ETB1_9STRA</name>
<protein>
    <submittedName>
        <fullName evidence="3">Uncharacterized protein</fullName>
    </submittedName>
</protein>
<dbReference type="InParanoid" id="A0A1E7ETB1"/>
<feature type="transmembrane region" description="Helical" evidence="2">
    <location>
        <begin position="135"/>
        <end position="158"/>
    </location>
</feature>
<evidence type="ECO:0000313" key="4">
    <source>
        <dbReference type="Proteomes" id="UP000095751"/>
    </source>
</evidence>
<keyword evidence="4" id="KW-1185">Reference proteome</keyword>
<keyword evidence="2" id="KW-1133">Transmembrane helix</keyword>
<keyword evidence="2" id="KW-0812">Transmembrane</keyword>
<dbReference type="KEGG" id="fcy:FRACYDRAFT_249025"/>
<feature type="region of interest" description="Disordered" evidence="1">
    <location>
        <begin position="1"/>
        <end position="20"/>
    </location>
</feature>
<evidence type="ECO:0000256" key="1">
    <source>
        <dbReference type="SAM" id="MobiDB-lite"/>
    </source>
</evidence>
<feature type="compositionally biased region" description="Polar residues" evidence="1">
    <location>
        <begin position="1"/>
        <end position="10"/>
    </location>
</feature>
<feature type="transmembrane region" description="Helical" evidence="2">
    <location>
        <begin position="64"/>
        <end position="86"/>
    </location>
</feature>
<dbReference type="EMBL" id="KV784377">
    <property type="protein sequence ID" value="OEU09112.1"/>
    <property type="molecule type" value="Genomic_DNA"/>
</dbReference>
<dbReference type="Proteomes" id="UP000095751">
    <property type="component" value="Unassembled WGS sequence"/>
</dbReference>
<proteinExistence type="predicted"/>
<reference evidence="3 4" key="1">
    <citation type="submission" date="2016-09" db="EMBL/GenBank/DDBJ databases">
        <title>Extensive genetic diversity and differential bi-allelic expression allows diatom success in the polar Southern Ocean.</title>
        <authorList>
            <consortium name="DOE Joint Genome Institute"/>
            <person name="Mock T."/>
            <person name="Otillar R.P."/>
            <person name="Strauss J."/>
            <person name="Dupont C."/>
            <person name="Frickenhaus S."/>
            <person name="Maumus F."/>
            <person name="Mcmullan M."/>
            <person name="Sanges R."/>
            <person name="Schmutz J."/>
            <person name="Toseland A."/>
            <person name="Valas R."/>
            <person name="Veluchamy A."/>
            <person name="Ward B.J."/>
            <person name="Allen A."/>
            <person name="Barry K."/>
            <person name="Falciatore A."/>
            <person name="Ferrante M."/>
            <person name="Fortunato A.E."/>
            <person name="Gloeckner G."/>
            <person name="Gruber A."/>
            <person name="Hipkin R."/>
            <person name="Janech M."/>
            <person name="Kroth P."/>
            <person name="Leese F."/>
            <person name="Lindquist E."/>
            <person name="Lyon B.R."/>
            <person name="Martin J."/>
            <person name="Mayer C."/>
            <person name="Parker M."/>
            <person name="Quesneville H."/>
            <person name="Raymond J."/>
            <person name="Uhlig C."/>
            <person name="Valentin K.U."/>
            <person name="Worden A.Z."/>
            <person name="Armbrust E.V."/>
            <person name="Bowler C."/>
            <person name="Green B."/>
            <person name="Moulton V."/>
            <person name="Van Oosterhout C."/>
            <person name="Grigoriev I."/>
        </authorList>
    </citation>
    <scope>NUCLEOTIDE SEQUENCE [LARGE SCALE GENOMIC DNA]</scope>
    <source>
        <strain evidence="3 4">CCMP1102</strain>
    </source>
</reference>
<evidence type="ECO:0000313" key="3">
    <source>
        <dbReference type="EMBL" id="OEU09112.1"/>
    </source>
</evidence>
<accession>A0A1E7ETB1</accession>
<gene>
    <name evidence="3" type="ORF">FRACYDRAFT_249025</name>
</gene>
<dbReference type="AlphaFoldDB" id="A0A1E7ETB1"/>
<organism evidence="3 4">
    <name type="scientific">Fragilariopsis cylindrus CCMP1102</name>
    <dbReference type="NCBI Taxonomy" id="635003"/>
    <lineage>
        <taxon>Eukaryota</taxon>
        <taxon>Sar</taxon>
        <taxon>Stramenopiles</taxon>
        <taxon>Ochrophyta</taxon>
        <taxon>Bacillariophyta</taxon>
        <taxon>Bacillariophyceae</taxon>
        <taxon>Bacillariophycidae</taxon>
        <taxon>Bacillariales</taxon>
        <taxon>Bacillariaceae</taxon>
        <taxon>Fragilariopsis</taxon>
    </lineage>
</organism>
<keyword evidence="2" id="KW-0472">Membrane</keyword>
<evidence type="ECO:0000256" key="2">
    <source>
        <dbReference type="SAM" id="Phobius"/>
    </source>
</evidence>
<sequence length="200" mass="22228">MSPLETTATNGDEDQESNSYYDDDKCEVLYSICVRNTNNDDDEDDDENSIEVLDTKIKIGKLRIVNNIVFVIGSIFYVANACMPYGGLYNDGTLPASTLSPEAMLANATGDYDCEAWSDDTIALKTNQWISTYSILYIIASLAFVTTGFLELLLLKVIRTEYYEKLRPTTTIPPITTTIPPITTTTTIQSVSSSHLVFDR</sequence>